<protein>
    <submittedName>
        <fullName evidence="9">Sigma-54-dependent Fis family transcriptional regulator</fullName>
    </submittedName>
</protein>
<feature type="domain" description="Response regulatory" evidence="8">
    <location>
        <begin position="6"/>
        <end position="120"/>
    </location>
</feature>
<dbReference type="PRINTS" id="PR01590">
    <property type="entry name" value="HTHFIS"/>
</dbReference>
<evidence type="ECO:0000256" key="5">
    <source>
        <dbReference type="ARBA" id="ARBA00023163"/>
    </source>
</evidence>
<dbReference type="SUPFAM" id="SSF46689">
    <property type="entry name" value="Homeodomain-like"/>
    <property type="match status" value="1"/>
</dbReference>
<comment type="caution">
    <text evidence="9">The sequence shown here is derived from an EMBL/GenBank/DDBJ whole genome shotgun (WGS) entry which is preliminary data.</text>
</comment>
<dbReference type="Pfam" id="PF25601">
    <property type="entry name" value="AAA_lid_14"/>
    <property type="match status" value="1"/>
</dbReference>
<dbReference type="Pfam" id="PF02954">
    <property type="entry name" value="HTH_8"/>
    <property type="match status" value="1"/>
</dbReference>
<evidence type="ECO:0000256" key="1">
    <source>
        <dbReference type="ARBA" id="ARBA00022741"/>
    </source>
</evidence>
<dbReference type="CDD" id="cd17574">
    <property type="entry name" value="REC_OmpR"/>
    <property type="match status" value="1"/>
</dbReference>
<dbReference type="InterPro" id="IPR002197">
    <property type="entry name" value="HTH_Fis"/>
</dbReference>
<dbReference type="InterPro" id="IPR058031">
    <property type="entry name" value="AAA_lid_NorR"/>
</dbReference>
<keyword evidence="3" id="KW-0902">Two-component regulatory system</keyword>
<keyword evidence="5" id="KW-0804">Transcription</keyword>
<feature type="modified residue" description="4-aspartylphosphate" evidence="6">
    <location>
        <position position="55"/>
    </location>
</feature>
<dbReference type="Gene3D" id="1.10.8.60">
    <property type="match status" value="1"/>
</dbReference>
<evidence type="ECO:0000313" key="10">
    <source>
        <dbReference type="Proteomes" id="UP000584642"/>
    </source>
</evidence>
<reference evidence="9 10" key="1">
    <citation type="submission" date="2020-05" db="EMBL/GenBank/DDBJ databases">
        <title>Azospirillum oleiclasticum sp. nov, a nitrogen-fixing and heavy crude oil-emulsifying bacterium isolated from the crude oil of Yumen Oilfield.</title>
        <authorList>
            <person name="Wu D."/>
            <person name="Cai M."/>
            <person name="Zhang X."/>
        </authorList>
    </citation>
    <scope>NUCLEOTIDE SEQUENCE [LARGE SCALE GENOMIC DNA]</scope>
    <source>
        <strain evidence="9 10">ROY-1-1-2</strain>
    </source>
</reference>
<feature type="domain" description="Sigma-54 factor interaction" evidence="7">
    <location>
        <begin position="132"/>
        <end position="361"/>
    </location>
</feature>
<dbReference type="Gene3D" id="3.40.50.2300">
    <property type="match status" value="1"/>
</dbReference>
<dbReference type="Pfam" id="PF00072">
    <property type="entry name" value="Response_reg"/>
    <property type="match status" value="1"/>
</dbReference>
<proteinExistence type="predicted"/>
<sequence>MTEPVRVVLIEDDPIMGESLVQRLTLEGFPTVWAKTGAEGLAALRRERPDAVISDIKLPDLSGEEVFRRALPELGGVPILFITAFGEIEQAVRLVRAGADDYLTKPFPIGRLVERLKRVTPRARAAVAGPAGFARSDATRRVEQALRRVGPIDSTVLLTGETGTGKEVAARFLHAVSDRADKPFVAVNCAAIPPELMDSQVFGHERGAFTGAQARHIGFAEQAEDGMLFLDEVAELPLAVQAKLLRLLQERSFTRVGGTQLLEFRARVVCATNADLTEMIRRGGFREDLYYRIHVIALTLPPLRDRREEILPLAAGFVAEIAARFGRPEPRIGDSARLALLDHPWPGNVRELRNRIERAVALGEGDGLEPADLFPELGLTAAEAAPVASLSEVRDEAERRHILAALDQTGGQIARAASQLGVSRTTLWEKMRRLGIDRKTMEDEP</sequence>
<dbReference type="InterPro" id="IPR025944">
    <property type="entry name" value="Sigma_54_int_dom_CS"/>
</dbReference>
<dbReference type="PROSITE" id="PS00688">
    <property type="entry name" value="SIGMA54_INTERACT_3"/>
    <property type="match status" value="1"/>
</dbReference>
<dbReference type="PANTHER" id="PTHR32071:SF57">
    <property type="entry name" value="C4-DICARBOXYLATE TRANSPORT TRANSCRIPTIONAL REGULATORY PROTEIN DCTD"/>
    <property type="match status" value="1"/>
</dbReference>
<evidence type="ECO:0000256" key="3">
    <source>
        <dbReference type="ARBA" id="ARBA00023012"/>
    </source>
</evidence>
<keyword evidence="2" id="KW-0067">ATP-binding</keyword>
<dbReference type="CDD" id="cd00009">
    <property type="entry name" value="AAA"/>
    <property type="match status" value="1"/>
</dbReference>
<accession>A0ABX2TGX2</accession>
<dbReference type="SMART" id="SM00448">
    <property type="entry name" value="REC"/>
    <property type="match status" value="1"/>
</dbReference>
<organism evidence="9 10">
    <name type="scientific">Azospirillum oleiclasticum</name>
    <dbReference type="NCBI Taxonomy" id="2735135"/>
    <lineage>
        <taxon>Bacteria</taxon>
        <taxon>Pseudomonadati</taxon>
        <taxon>Pseudomonadota</taxon>
        <taxon>Alphaproteobacteria</taxon>
        <taxon>Rhodospirillales</taxon>
        <taxon>Azospirillaceae</taxon>
        <taxon>Azospirillum</taxon>
    </lineage>
</organism>
<dbReference type="SUPFAM" id="SSF52172">
    <property type="entry name" value="CheY-like"/>
    <property type="match status" value="1"/>
</dbReference>
<dbReference type="Pfam" id="PF00158">
    <property type="entry name" value="Sigma54_activat"/>
    <property type="match status" value="1"/>
</dbReference>
<keyword evidence="6" id="KW-0597">Phosphoprotein</keyword>
<dbReference type="Gene3D" id="1.10.10.60">
    <property type="entry name" value="Homeodomain-like"/>
    <property type="match status" value="1"/>
</dbReference>
<dbReference type="InterPro" id="IPR001789">
    <property type="entry name" value="Sig_transdc_resp-reg_receiver"/>
</dbReference>
<evidence type="ECO:0000256" key="2">
    <source>
        <dbReference type="ARBA" id="ARBA00022840"/>
    </source>
</evidence>
<dbReference type="SMART" id="SM00382">
    <property type="entry name" value="AAA"/>
    <property type="match status" value="1"/>
</dbReference>
<evidence type="ECO:0000313" key="9">
    <source>
        <dbReference type="EMBL" id="NYZ22279.1"/>
    </source>
</evidence>
<keyword evidence="1" id="KW-0547">Nucleotide-binding</keyword>
<dbReference type="PROSITE" id="PS50045">
    <property type="entry name" value="SIGMA54_INTERACT_4"/>
    <property type="match status" value="1"/>
</dbReference>
<evidence type="ECO:0000256" key="4">
    <source>
        <dbReference type="ARBA" id="ARBA00023015"/>
    </source>
</evidence>
<dbReference type="InterPro" id="IPR011006">
    <property type="entry name" value="CheY-like_superfamily"/>
</dbReference>
<evidence type="ECO:0000259" key="7">
    <source>
        <dbReference type="PROSITE" id="PS50045"/>
    </source>
</evidence>
<dbReference type="EMBL" id="JABFDB010000016">
    <property type="protein sequence ID" value="NYZ22279.1"/>
    <property type="molecule type" value="Genomic_DNA"/>
</dbReference>
<gene>
    <name evidence="9" type="ORF">HND93_21415</name>
</gene>
<dbReference type="RefSeq" id="WP_180284051.1">
    <property type="nucleotide sequence ID" value="NZ_JABFDB010000016.1"/>
</dbReference>
<dbReference type="PANTHER" id="PTHR32071">
    <property type="entry name" value="TRANSCRIPTIONAL REGULATORY PROTEIN"/>
    <property type="match status" value="1"/>
</dbReference>
<dbReference type="Proteomes" id="UP000584642">
    <property type="component" value="Unassembled WGS sequence"/>
</dbReference>
<keyword evidence="4" id="KW-0805">Transcription regulation</keyword>
<dbReference type="InterPro" id="IPR002078">
    <property type="entry name" value="Sigma_54_int"/>
</dbReference>
<evidence type="ECO:0000256" key="6">
    <source>
        <dbReference type="PROSITE-ProRule" id="PRU00169"/>
    </source>
</evidence>
<dbReference type="InterPro" id="IPR003593">
    <property type="entry name" value="AAA+_ATPase"/>
</dbReference>
<dbReference type="InterPro" id="IPR009057">
    <property type="entry name" value="Homeodomain-like_sf"/>
</dbReference>
<name>A0ABX2TGX2_9PROT</name>
<dbReference type="SUPFAM" id="SSF52540">
    <property type="entry name" value="P-loop containing nucleoside triphosphate hydrolases"/>
    <property type="match status" value="1"/>
</dbReference>
<keyword evidence="10" id="KW-1185">Reference proteome</keyword>
<dbReference type="InterPro" id="IPR027417">
    <property type="entry name" value="P-loop_NTPase"/>
</dbReference>
<dbReference type="Gene3D" id="3.40.50.300">
    <property type="entry name" value="P-loop containing nucleotide triphosphate hydrolases"/>
    <property type="match status" value="1"/>
</dbReference>
<dbReference type="PROSITE" id="PS50110">
    <property type="entry name" value="RESPONSE_REGULATORY"/>
    <property type="match status" value="1"/>
</dbReference>
<evidence type="ECO:0000259" key="8">
    <source>
        <dbReference type="PROSITE" id="PS50110"/>
    </source>
</evidence>